<gene>
    <name evidence="9" type="primary">phnE</name>
    <name evidence="9" type="ORF">HMPREF9257_0801</name>
</gene>
<evidence type="ECO:0000256" key="5">
    <source>
        <dbReference type="ARBA" id="ARBA00022989"/>
    </source>
</evidence>
<dbReference type="STRING" id="908337.HMPREF9257_0801"/>
<dbReference type="InterPro" id="IPR035906">
    <property type="entry name" value="MetI-like_sf"/>
</dbReference>
<dbReference type="GO" id="GO:0015416">
    <property type="term" value="F:ABC-type phosphonate transporter activity"/>
    <property type="evidence" value="ECO:0007669"/>
    <property type="project" value="InterPro"/>
</dbReference>
<comment type="caution">
    <text evidence="9">The sequence shown here is derived from an EMBL/GenBank/DDBJ whole genome shotgun (WGS) entry which is preliminary data.</text>
</comment>
<keyword evidence="6 7" id="KW-0472">Membrane</keyword>
<name>E4KNM0_9LACT</name>
<sequence length="270" mass="29567">MMIERINEMYEKKDTNRLQTIFWTLLVVALIVWSGSTIDEVGIANKGITFAVSIMQGILHPDPELLFNMTKQSVPYLLIETMAIALLGTLVGAFFSFPLAFLASSKVVPMPVVIITRVLVMAIRTIPGFVYGLMFIRVTGPGPFAGVMTLSVTSIGMLTKLFSETIDDIDKSILEALDAAGCNTFEKIRCGIIPQLWSSLISTVIFRYDMNLRDATILGLVGAGGIGAPLKFAMSSNRWTQVGAILVGLVVLILFVEFFSSYLRKRLANG</sequence>
<dbReference type="AlphaFoldDB" id="E4KNM0"/>
<dbReference type="NCBIfam" id="TIGR01097">
    <property type="entry name" value="PhnE"/>
    <property type="match status" value="1"/>
</dbReference>
<keyword evidence="3 7" id="KW-0813">Transport</keyword>
<proteinExistence type="inferred from homology"/>
<dbReference type="PANTHER" id="PTHR30043:SF8">
    <property type="entry name" value="ABC TRANSPORTER, PERMEASE PROTEIN CC0363, PUTATIVE-RELATED"/>
    <property type="match status" value="1"/>
</dbReference>
<dbReference type="InterPro" id="IPR005769">
    <property type="entry name" value="PhnE/PtxC"/>
</dbReference>
<dbReference type="PROSITE" id="PS50928">
    <property type="entry name" value="ABC_TM1"/>
    <property type="match status" value="1"/>
</dbReference>
<evidence type="ECO:0000259" key="8">
    <source>
        <dbReference type="PROSITE" id="PS50928"/>
    </source>
</evidence>
<evidence type="ECO:0000256" key="2">
    <source>
        <dbReference type="ARBA" id="ARBA00004196"/>
    </source>
</evidence>
<dbReference type="InterPro" id="IPR000515">
    <property type="entry name" value="MetI-like"/>
</dbReference>
<dbReference type="GO" id="GO:0005886">
    <property type="term" value="C:plasma membrane"/>
    <property type="evidence" value="ECO:0007669"/>
    <property type="project" value="UniProtKB-SubCell"/>
</dbReference>
<evidence type="ECO:0000256" key="4">
    <source>
        <dbReference type="ARBA" id="ARBA00022692"/>
    </source>
</evidence>
<evidence type="ECO:0000313" key="9">
    <source>
        <dbReference type="EMBL" id="EFR31431.1"/>
    </source>
</evidence>
<dbReference type="eggNOG" id="COG3639">
    <property type="taxonomic scope" value="Bacteria"/>
</dbReference>
<evidence type="ECO:0000256" key="6">
    <source>
        <dbReference type="ARBA" id="ARBA00023136"/>
    </source>
</evidence>
<evidence type="ECO:0000313" key="10">
    <source>
        <dbReference type="Proteomes" id="UP000005990"/>
    </source>
</evidence>
<dbReference type="PANTHER" id="PTHR30043">
    <property type="entry name" value="PHOSPHONATES TRANSPORT SYSTEM PERMEASE PROTEIN"/>
    <property type="match status" value="1"/>
</dbReference>
<evidence type="ECO:0000256" key="3">
    <source>
        <dbReference type="ARBA" id="ARBA00022448"/>
    </source>
</evidence>
<feature type="transmembrane region" description="Helical" evidence="7">
    <location>
        <begin position="21"/>
        <end position="38"/>
    </location>
</feature>
<dbReference type="SUPFAM" id="SSF161098">
    <property type="entry name" value="MetI-like"/>
    <property type="match status" value="1"/>
</dbReference>
<comment type="similarity">
    <text evidence="7">Belongs to the binding-protein-dependent transport system permease family.</text>
</comment>
<dbReference type="GO" id="GO:0030313">
    <property type="term" value="C:cell envelope"/>
    <property type="evidence" value="ECO:0007669"/>
    <property type="project" value="UniProtKB-SubCell"/>
</dbReference>
<dbReference type="CDD" id="cd06261">
    <property type="entry name" value="TM_PBP2"/>
    <property type="match status" value="1"/>
</dbReference>
<dbReference type="Gene3D" id="1.10.3720.10">
    <property type="entry name" value="MetI-like"/>
    <property type="match status" value="1"/>
</dbReference>
<dbReference type="EMBL" id="AENN01000012">
    <property type="protein sequence ID" value="EFR31431.1"/>
    <property type="molecule type" value="Genomic_DNA"/>
</dbReference>
<keyword evidence="4 7" id="KW-0812">Transmembrane</keyword>
<accession>E4KNM0</accession>
<evidence type="ECO:0000256" key="7">
    <source>
        <dbReference type="RuleBase" id="RU363032"/>
    </source>
</evidence>
<keyword evidence="10" id="KW-1185">Reference proteome</keyword>
<comment type="subcellular location">
    <subcellularLocation>
        <location evidence="2">Cell envelope</location>
    </subcellularLocation>
    <subcellularLocation>
        <location evidence="7">Cell membrane</location>
        <topology evidence="7">Multi-pass membrane protein</topology>
    </subcellularLocation>
    <subcellularLocation>
        <location evidence="1">Membrane</location>
        <topology evidence="1">Multi-pass membrane protein</topology>
    </subcellularLocation>
</comment>
<protein>
    <submittedName>
        <fullName evidence="9">Phosphonate ABC transporter, permease protein PhnE</fullName>
    </submittedName>
</protein>
<feature type="transmembrane region" description="Helical" evidence="7">
    <location>
        <begin position="114"/>
        <end position="136"/>
    </location>
</feature>
<reference evidence="9 10" key="1">
    <citation type="submission" date="2010-10" db="EMBL/GenBank/DDBJ databases">
        <authorList>
            <person name="Durkin A.S."/>
            <person name="Madupu R."/>
            <person name="Torralba M."/>
            <person name="Gillis M."/>
            <person name="Methe B."/>
            <person name="Sutton G."/>
            <person name="Nelson K.E."/>
        </authorList>
    </citation>
    <scope>NUCLEOTIDE SEQUENCE [LARGE SCALE GENOMIC DNA]</scope>
    <source>
        <strain evidence="9 10">ACS-139-V-Col8</strain>
    </source>
</reference>
<feature type="transmembrane region" description="Helical" evidence="7">
    <location>
        <begin position="76"/>
        <end position="102"/>
    </location>
</feature>
<dbReference type="Proteomes" id="UP000005990">
    <property type="component" value="Unassembled WGS sequence"/>
</dbReference>
<evidence type="ECO:0000256" key="1">
    <source>
        <dbReference type="ARBA" id="ARBA00004141"/>
    </source>
</evidence>
<feature type="domain" description="ABC transmembrane type-1" evidence="8">
    <location>
        <begin position="78"/>
        <end position="260"/>
    </location>
</feature>
<feature type="transmembrane region" description="Helical" evidence="7">
    <location>
        <begin position="239"/>
        <end position="259"/>
    </location>
</feature>
<keyword evidence="5 7" id="KW-1133">Transmembrane helix</keyword>
<dbReference type="Pfam" id="PF00528">
    <property type="entry name" value="BPD_transp_1"/>
    <property type="match status" value="1"/>
</dbReference>
<organism evidence="9 10">
    <name type="scientific">Eremococcus coleocola ACS-139-V-Col8</name>
    <dbReference type="NCBI Taxonomy" id="908337"/>
    <lineage>
        <taxon>Bacteria</taxon>
        <taxon>Bacillati</taxon>
        <taxon>Bacillota</taxon>
        <taxon>Bacilli</taxon>
        <taxon>Lactobacillales</taxon>
        <taxon>Aerococcaceae</taxon>
        <taxon>Eremococcus</taxon>
    </lineage>
</organism>